<dbReference type="HOGENOM" id="CLU_3190586_0_0_6"/>
<gene>
    <name evidence="1" type="ordered locus">VVP69</name>
</gene>
<organism evidence="1 2">
    <name type="scientific">Vibrio vulnificus (strain YJ016)</name>
    <dbReference type="NCBI Taxonomy" id="196600"/>
    <lineage>
        <taxon>Bacteria</taxon>
        <taxon>Pseudomonadati</taxon>
        <taxon>Pseudomonadota</taxon>
        <taxon>Gammaproteobacteria</taxon>
        <taxon>Vibrionales</taxon>
        <taxon>Vibrionaceae</taxon>
        <taxon>Vibrio</taxon>
    </lineage>
</organism>
<dbReference type="RefSeq" id="WP_011149044.1">
    <property type="nucleotide sequence ID" value="NC_005128.1"/>
</dbReference>
<dbReference type="KEGG" id="vvy:VVP69"/>
<evidence type="ECO:0000313" key="1">
    <source>
        <dbReference type="EMBL" id="BAC97792.1"/>
    </source>
</evidence>
<reference evidence="1 2" key="1">
    <citation type="journal article" date="2003" name="Genome Res.">
        <title>Comparative genome analysis of Vibrio vulnificus, a marine pathogen.</title>
        <authorList>
            <person name="Chen C.Y."/>
            <person name="Wu K.M."/>
            <person name="Chang Y.C."/>
            <person name="Chang C.H."/>
            <person name="Tsai H.C."/>
            <person name="Liao T.L."/>
            <person name="Liu Y.M."/>
            <person name="Chen H.J."/>
            <person name="Shen A.B."/>
            <person name="Li J.C."/>
            <person name="Su T.L."/>
            <person name="Shao C.P."/>
            <person name="Lee C.T."/>
            <person name="Hor L.I."/>
            <person name="Tsai S.F."/>
        </authorList>
    </citation>
    <scope>NUCLEOTIDE SEQUENCE [LARGE SCALE GENOMIC DNA]</scope>
    <source>
        <strain evidence="1 2">YJ016</strain>
        <plasmid evidence="1">pYJ016</plasmid>
    </source>
</reference>
<protein>
    <submittedName>
        <fullName evidence="1">Uncharacterized protein</fullName>
    </submittedName>
</protein>
<accession>Q7MBH4</accession>
<evidence type="ECO:0000313" key="2">
    <source>
        <dbReference type="Proteomes" id="UP000002675"/>
    </source>
</evidence>
<dbReference type="EMBL" id="AP005352">
    <property type="protein sequence ID" value="BAC97792.1"/>
    <property type="molecule type" value="Genomic_DNA"/>
</dbReference>
<geneLocation type="plasmid" evidence="1 2">
    <name>pYJ016</name>
</geneLocation>
<proteinExistence type="predicted"/>
<keyword evidence="1" id="KW-0614">Plasmid</keyword>
<dbReference type="Proteomes" id="UP000002675">
    <property type="component" value="Plasmid pYJ016"/>
</dbReference>
<name>Q7MBH4_VIBVY</name>
<sequence length="46" mass="5012">MNKPIASCPWQATLRLKTLVITASRLGDRTLLVFGGDAEGESHGHY</sequence>
<dbReference type="AlphaFoldDB" id="Q7MBH4"/>